<name>A0A8I0EU36_9ACTN</name>
<dbReference type="AlphaFoldDB" id="A0A8I0EU36"/>
<dbReference type="InterPro" id="IPR016040">
    <property type="entry name" value="NAD(P)-bd_dom"/>
</dbReference>
<feature type="domain" description="NAD(P)-binding" evidence="1">
    <location>
        <begin position="7"/>
        <end position="192"/>
    </location>
</feature>
<comment type="caution">
    <text evidence="2">The sequence shown here is derived from an EMBL/GenBank/DDBJ whole genome shotgun (WGS) entry which is preliminary data.</text>
</comment>
<gene>
    <name evidence="2" type="ORF">IBG24_04420</name>
</gene>
<dbReference type="GO" id="GO:0004074">
    <property type="term" value="F:biliverdin reductase [NAD(P)H] activity"/>
    <property type="evidence" value="ECO:0007669"/>
    <property type="project" value="TreeGrafter"/>
</dbReference>
<protein>
    <submittedName>
        <fullName evidence="2">SDR family oxidoreductase</fullName>
    </submittedName>
</protein>
<dbReference type="RefSeq" id="WP_187768723.1">
    <property type="nucleotide sequence ID" value="NZ_JACTVM010000001.1"/>
</dbReference>
<dbReference type="Pfam" id="PF13460">
    <property type="entry name" value="NAD_binding_10"/>
    <property type="match status" value="1"/>
</dbReference>
<organism evidence="2 3">
    <name type="scientific">Aeromicrobium senzhongii</name>
    <dbReference type="NCBI Taxonomy" id="2663859"/>
    <lineage>
        <taxon>Bacteria</taxon>
        <taxon>Bacillati</taxon>
        <taxon>Actinomycetota</taxon>
        <taxon>Actinomycetes</taxon>
        <taxon>Propionibacteriales</taxon>
        <taxon>Nocardioidaceae</taxon>
        <taxon>Aeromicrobium</taxon>
    </lineage>
</organism>
<dbReference type="Gene3D" id="3.40.50.720">
    <property type="entry name" value="NAD(P)-binding Rossmann-like Domain"/>
    <property type="match status" value="1"/>
</dbReference>
<dbReference type="PANTHER" id="PTHR43355">
    <property type="entry name" value="FLAVIN REDUCTASE (NADPH)"/>
    <property type="match status" value="1"/>
</dbReference>
<evidence type="ECO:0000313" key="2">
    <source>
        <dbReference type="EMBL" id="MBC9225559.1"/>
    </source>
</evidence>
<proteinExistence type="predicted"/>
<dbReference type="Proteomes" id="UP000620591">
    <property type="component" value="Unassembled WGS sequence"/>
</dbReference>
<reference evidence="2" key="1">
    <citation type="submission" date="2020-09" db="EMBL/GenBank/DDBJ databases">
        <title>Novel species in genus Aeromicrobium.</title>
        <authorList>
            <person name="Zhang G."/>
        </authorList>
    </citation>
    <scope>NUCLEOTIDE SEQUENCE</scope>
    <source>
        <strain evidence="2">Zg-636</strain>
    </source>
</reference>
<dbReference type="InterPro" id="IPR036291">
    <property type="entry name" value="NAD(P)-bd_dom_sf"/>
</dbReference>
<dbReference type="PANTHER" id="PTHR43355:SF2">
    <property type="entry name" value="FLAVIN REDUCTASE (NADPH)"/>
    <property type="match status" value="1"/>
</dbReference>
<evidence type="ECO:0000259" key="1">
    <source>
        <dbReference type="Pfam" id="PF13460"/>
    </source>
</evidence>
<dbReference type="GO" id="GO:0042602">
    <property type="term" value="F:riboflavin reductase (NADPH) activity"/>
    <property type="evidence" value="ECO:0007669"/>
    <property type="project" value="TreeGrafter"/>
</dbReference>
<dbReference type="EMBL" id="JACTVM010000001">
    <property type="protein sequence ID" value="MBC9225559.1"/>
    <property type="molecule type" value="Genomic_DNA"/>
</dbReference>
<dbReference type="SUPFAM" id="SSF51735">
    <property type="entry name" value="NAD(P)-binding Rossmann-fold domains"/>
    <property type="match status" value="1"/>
</dbReference>
<dbReference type="InterPro" id="IPR051606">
    <property type="entry name" value="Polyketide_Oxido-like"/>
</dbReference>
<accession>A0A8I0EU36</accession>
<sequence length="204" mass="20363">MKITIIGGSQGTGAELARLASAAGHEVTVLSRSGSAPAGARSITGSATDPASAAAAVSGADAVVVTVGGAKGVRHQRAAVTAEIVTAMEQAGVRRLVVQSSLGAGDSARQLPGVLRWITPLLLASPLADHNAQEAAVMSSGLDWTIVRPTGLTRKPSTGAWTALEVGQPGTLRGTITRADLAAYLLQVVQDPSTIGAAIGISNS</sequence>
<evidence type="ECO:0000313" key="3">
    <source>
        <dbReference type="Proteomes" id="UP000620591"/>
    </source>
</evidence>